<sequence>MSIKAEEISSLIKQQIENYQSELKVSDVGTVTYIGDGIARAHGLDNAMAGELLEFSNGVMGMAQNLETNDVGIIILGPYTEIREGDEVRRTGKIMEVPVGEGLIGRVVNALGQPVDGLGPIESTGTRPIEAIAPGVMQRQSVNEPLQTGIKAIDALVPIGRGQRELIIGDRQTGKTTVAIDTILNQADQDMICIYVAIGQKESTVRTAVETLRKHGALDYTIVVTASASQPAPLLYLAPYAGVAMAEEFMYNGKHVLIIYDDLSKQAAAYRELSLLLRRPPGREAYPGDVFYLHSRLLERAAKLNDSLGGGSITALPFVETQAGDISAYIPTNVISITDGQIFLQSDLFFSGVRPAINAGLSVSRVGGSAQIKAMKKVAGTLRLDLASYRELESFSQFGSDLDAATRAKLERGKRTVEVLKQDLHKPLKVEKQILILYTLVHSFLDDIPVTDVLRFESEMNTWFDHNRPELLETIRTTKSLPDEAELDSAIKEFKNTFVPSEA</sequence>
<protein>
    <recommendedName>
        <fullName evidence="13">ATP synthase subunit alpha</fullName>
        <ecNumber evidence="13">7.1.2.2</ecNumber>
    </recommendedName>
    <alternativeName>
        <fullName evidence="13">ATP synthase F1 sector subunit alpha</fullName>
    </alternativeName>
    <alternativeName>
        <fullName evidence="13">F-ATPase subunit alpha</fullName>
    </alternativeName>
</protein>
<feature type="site" description="Required for activity" evidence="13">
    <location>
        <position position="362"/>
    </location>
</feature>
<evidence type="ECO:0000259" key="15">
    <source>
        <dbReference type="Pfam" id="PF00306"/>
    </source>
</evidence>
<keyword evidence="5 13" id="KW-0547">Nucleotide-binding</keyword>
<dbReference type="Gene3D" id="1.20.150.20">
    <property type="entry name" value="ATP synthase alpha/beta chain, C-terminal domain"/>
    <property type="match status" value="1"/>
</dbReference>
<feature type="domain" description="ATPase F1/V1/A1 complex alpha/beta subunit N-terminal" evidence="16">
    <location>
        <begin position="25"/>
        <end position="92"/>
    </location>
</feature>
<proteinExistence type="inferred from homology"/>
<comment type="caution">
    <text evidence="17">The sequence shown here is derived from an EMBL/GenBank/DDBJ whole genome shotgun (WGS) entry which is preliminary data.</text>
</comment>
<dbReference type="CDD" id="cd18113">
    <property type="entry name" value="ATP-synt_F1_alpha_C"/>
    <property type="match status" value="1"/>
</dbReference>
<keyword evidence="12 13" id="KW-0066">ATP synthesis</keyword>
<dbReference type="NCBIfam" id="TIGR00962">
    <property type="entry name" value="atpA"/>
    <property type="match status" value="1"/>
</dbReference>
<reference evidence="17 18" key="1">
    <citation type="submission" date="2016-11" db="EMBL/GenBank/DDBJ databases">
        <title>Whole Genome Sequence of Listeria newyorkensis.</title>
        <authorList>
            <person name="Frink S."/>
            <person name="Morales C."/>
            <person name="Kiang D."/>
        </authorList>
    </citation>
    <scope>NUCLEOTIDE SEQUENCE [LARGE SCALE GENOMIC DNA]</scope>
    <source>
        <strain evidence="17 18">F1604011-044</strain>
    </source>
</reference>
<dbReference type="SUPFAM" id="SSF50615">
    <property type="entry name" value="N-terminal domain of alpha and beta subunits of F1 ATP synthase"/>
    <property type="match status" value="1"/>
</dbReference>
<dbReference type="RefSeq" id="WP_036089684.1">
    <property type="nucleotide sequence ID" value="NZ_BJEY01000015.1"/>
</dbReference>
<keyword evidence="7 13" id="KW-0067">ATP-binding</keyword>
<dbReference type="EMBL" id="MPDH01000016">
    <property type="protein sequence ID" value="PNP90247.1"/>
    <property type="molecule type" value="Genomic_DNA"/>
</dbReference>
<evidence type="ECO:0000256" key="13">
    <source>
        <dbReference type="HAMAP-Rule" id="MF_01346"/>
    </source>
</evidence>
<organism evidence="17 18">
    <name type="scientific">Listeria newyorkensis</name>
    <dbReference type="NCBI Taxonomy" id="1497681"/>
    <lineage>
        <taxon>Bacteria</taxon>
        <taxon>Bacillati</taxon>
        <taxon>Bacillota</taxon>
        <taxon>Bacilli</taxon>
        <taxon>Bacillales</taxon>
        <taxon>Listeriaceae</taxon>
        <taxon>Listeria</taxon>
    </lineage>
</organism>
<feature type="domain" description="ATP synthase alpha subunit C-terminal" evidence="15">
    <location>
        <begin position="371"/>
        <end position="494"/>
    </location>
</feature>
<keyword evidence="11 13" id="KW-0139">CF(1)</keyword>
<dbReference type="InterPro" id="IPR036121">
    <property type="entry name" value="ATPase_F1/V1/A1_a/bsu_N_sf"/>
</dbReference>
<evidence type="ECO:0000259" key="14">
    <source>
        <dbReference type="Pfam" id="PF00006"/>
    </source>
</evidence>
<dbReference type="CDD" id="cd18116">
    <property type="entry name" value="ATP-synt_F1_alpha_N"/>
    <property type="match status" value="1"/>
</dbReference>
<dbReference type="InterPro" id="IPR023366">
    <property type="entry name" value="ATP_synth_asu-like_sf"/>
</dbReference>
<evidence type="ECO:0000256" key="8">
    <source>
        <dbReference type="ARBA" id="ARBA00022967"/>
    </source>
</evidence>
<keyword evidence="10 13" id="KW-0472">Membrane</keyword>
<accession>A0ABX4XKZ1</accession>
<dbReference type="InterPro" id="IPR000194">
    <property type="entry name" value="ATPase_F1/V1/A1_a/bsu_nucl-bd"/>
</dbReference>
<dbReference type="InterPro" id="IPR000793">
    <property type="entry name" value="ATP_synth_asu_C"/>
</dbReference>
<dbReference type="PIRSF" id="PIRSF039088">
    <property type="entry name" value="F_ATPase_subunit_alpha"/>
    <property type="match status" value="1"/>
</dbReference>
<dbReference type="SUPFAM" id="SSF52540">
    <property type="entry name" value="P-loop containing nucleoside triphosphate hydrolases"/>
    <property type="match status" value="1"/>
</dbReference>
<keyword evidence="9 13" id="KW-0406">Ion transport</keyword>
<dbReference type="Gene3D" id="3.40.50.300">
    <property type="entry name" value="P-loop containing nucleotide triphosphate hydrolases"/>
    <property type="match status" value="1"/>
</dbReference>
<dbReference type="InterPro" id="IPR027417">
    <property type="entry name" value="P-loop_NTPase"/>
</dbReference>
<comment type="subcellular location">
    <subcellularLocation>
        <location evidence="13">Cell membrane</location>
        <topology evidence="13">Peripheral membrane protein</topology>
    </subcellularLocation>
    <subcellularLocation>
        <location evidence="2">Membrane</location>
    </subcellularLocation>
</comment>
<dbReference type="NCBIfam" id="NF009884">
    <property type="entry name" value="PRK13343.1"/>
    <property type="match status" value="1"/>
</dbReference>
<comment type="catalytic activity">
    <reaction evidence="13">
        <text>ATP + H2O + 4 H(+)(in) = ADP + phosphate + 5 H(+)(out)</text>
        <dbReference type="Rhea" id="RHEA:57720"/>
        <dbReference type="ChEBI" id="CHEBI:15377"/>
        <dbReference type="ChEBI" id="CHEBI:15378"/>
        <dbReference type="ChEBI" id="CHEBI:30616"/>
        <dbReference type="ChEBI" id="CHEBI:43474"/>
        <dbReference type="ChEBI" id="CHEBI:456216"/>
        <dbReference type="EC" id="7.1.2.2"/>
    </reaction>
</comment>
<evidence type="ECO:0000256" key="10">
    <source>
        <dbReference type="ARBA" id="ARBA00023136"/>
    </source>
</evidence>
<evidence type="ECO:0000256" key="1">
    <source>
        <dbReference type="ARBA" id="ARBA00003784"/>
    </source>
</evidence>
<comment type="function">
    <text evidence="1 13">Produces ATP from ADP in the presence of a proton gradient across the membrane. The alpha chain is a regulatory subunit.</text>
</comment>
<comment type="similarity">
    <text evidence="3 13">Belongs to the ATPase alpha/beta chains family.</text>
</comment>
<dbReference type="InterPro" id="IPR020003">
    <property type="entry name" value="ATPase_a/bsu_AS"/>
</dbReference>
<evidence type="ECO:0000256" key="7">
    <source>
        <dbReference type="ARBA" id="ARBA00022840"/>
    </source>
</evidence>
<dbReference type="SUPFAM" id="SSF47917">
    <property type="entry name" value="C-terminal domain of alpha and beta subunits of F1 ATP synthase"/>
    <property type="match status" value="1"/>
</dbReference>
<name>A0ABX4XKZ1_9LIST</name>
<dbReference type="Gene3D" id="2.40.30.20">
    <property type="match status" value="1"/>
</dbReference>
<dbReference type="Pfam" id="PF00006">
    <property type="entry name" value="ATP-synt_ab"/>
    <property type="match status" value="1"/>
</dbReference>
<evidence type="ECO:0000313" key="18">
    <source>
        <dbReference type="Proteomes" id="UP000236500"/>
    </source>
</evidence>
<keyword evidence="8 13" id="KW-1278">Translocase</keyword>
<keyword evidence="13" id="KW-1003">Cell membrane</keyword>
<keyword evidence="4 13" id="KW-0813">Transport</keyword>
<evidence type="ECO:0000256" key="12">
    <source>
        <dbReference type="ARBA" id="ARBA00023310"/>
    </source>
</evidence>
<dbReference type="CDD" id="cd01132">
    <property type="entry name" value="F1-ATPase_alpha_CD"/>
    <property type="match status" value="1"/>
</dbReference>
<dbReference type="PROSITE" id="PS00152">
    <property type="entry name" value="ATPASE_ALPHA_BETA"/>
    <property type="match status" value="1"/>
</dbReference>
<evidence type="ECO:0000256" key="4">
    <source>
        <dbReference type="ARBA" id="ARBA00022448"/>
    </source>
</evidence>
<dbReference type="EC" id="7.1.2.2" evidence="13"/>
<dbReference type="InterPro" id="IPR005294">
    <property type="entry name" value="ATP_synth_F1_asu"/>
</dbReference>
<evidence type="ECO:0000256" key="9">
    <source>
        <dbReference type="ARBA" id="ARBA00023065"/>
    </source>
</evidence>
<dbReference type="InterPro" id="IPR004100">
    <property type="entry name" value="ATPase_F1/V1/A1_a/bsu_N"/>
</dbReference>
<feature type="binding site" evidence="13">
    <location>
        <begin position="169"/>
        <end position="176"/>
    </location>
    <ligand>
        <name>ATP</name>
        <dbReference type="ChEBI" id="CHEBI:30616"/>
    </ligand>
</feature>
<dbReference type="InterPro" id="IPR033732">
    <property type="entry name" value="ATP_synth_F1_a_nt-bd_dom"/>
</dbReference>
<evidence type="ECO:0000259" key="16">
    <source>
        <dbReference type="Pfam" id="PF02874"/>
    </source>
</evidence>
<dbReference type="PANTHER" id="PTHR48082">
    <property type="entry name" value="ATP SYNTHASE SUBUNIT ALPHA, MITOCHONDRIAL"/>
    <property type="match status" value="1"/>
</dbReference>
<evidence type="ECO:0000256" key="2">
    <source>
        <dbReference type="ARBA" id="ARBA00004370"/>
    </source>
</evidence>
<dbReference type="HAMAP" id="MF_01346">
    <property type="entry name" value="ATP_synth_alpha_bact"/>
    <property type="match status" value="1"/>
</dbReference>
<dbReference type="Pfam" id="PF02874">
    <property type="entry name" value="ATP-synt_ab_N"/>
    <property type="match status" value="1"/>
</dbReference>
<keyword evidence="18" id="KW-1185">Reference proteome</keyword>
<dbReference type="PANTHER" id="PTHR48082:SF2">
    <property type="entry name" value="ATP SYNTHASE SUBUNIT ALPHA, MITOCHONDRIAL"/>
    <property type="match status" value="1"/>
</dbReference>
<evidence type="ECO:0000256" key="6">
    <source>
        <dbReference type="ARBA" id="ARBA00022781"/>
    </source>
</evidence>
<evidence type="ECO:0000313" key="17">
    <source>
        <dbReference type="EMBL" id="PNP90247.1"/>
    </source>
</evidence>
<evidence type="ECO:0000256" key="3">
    <source>
        <dbReference type="ARBA" id="ARBA00008936"/>
    </source>
</evidence>
<evidence type="ECO:0000256" key="11">
    <source>
        <dbReference type="ARBA" id="ARBA00023196"/>
    </source>
</evidence>
<evidence type="ECO:0000256" key="5">
    <source>
        <dbReference type="ARBA" id="ARBA00022741"/>
    </source>
</evidence>
<dbReference type="Pfam" id="PF00306">
    <property type="entry name" value="ATP-synt_ab_C"/>
    <property type="match status" value="1"/>
</dbReference>
<dbReference type="InterPro" id="IPR038376">
    <property type="entry name" value="ATP_synth_asu_C_sf"/>
</dbReference>
<feature type="domain" description="ATPase F1/V1/A1 complex alpha/beta subunit nucleotide-binding" evidence="14">
    <location>
        <begin position="149"/>
        <end position="364"/>
    </location>
</feature>
<keyword evidence="6 13" id="KW-0375">Hydrogen ion transport</keyword>
<gene>
    <name evidence="13" type="primary">atpA</name>
    <name evidence="17" type="ORF">BMT55_12535</name>
</gene>
<dbReference type="Proteomes" id="UP000236500">
    <property type="component" value="Unassembled WGS sequence"/>
</dbReference>